<keyword evidence="2" id="KW-0732">Signal</keyword>
<feature type="chain" id="PRO_5019559052" evidence="2">
    <location>
        <begin position="19"/>
        <end position="333"/>
    </location>
</feature>
<name>A0A448Z7R3_9STRA</name>
<reference evidence="3 4" key="1">
    <citation type="submission" date="2019-01" db="EMBL/GenBank/DDBJ databases">
        <authorList>
            <person name="Ferrante I. M."/>
        </authorList>
    </citation>
    <scope>NUCLEOTIDE SEQUENCE [LARGE SCALE GENOMIC DNA]</scope>
    <source>
        <strain evidence="3 4">B856</strain>
    </source>
</reference>
<evidence type="ECO:0000313" key="3">
    <source>
        <dbReference type="EMBL" id="VEU38084.1"/>
    </source>
</evidence>
<evidence type="ECO:0000256" key="2">
    <source>
        <dbReference type="SAM" id="SignalP"/>
    </source>
</evidence>
<proteinExistence type="predicted"/>
<gene>
    <name evidence="3" type="ORF">PSNMU_V1.4_AUG-EV-PASAV3_0048970</name>
</gene>
<feature type="region of interest" description="Disordered" evidence="1">
    <location>
        <begin position="293"/>
        <end position="333"/>
    </location>
</feature>
<protein>
    <submittedName>
        <fullName evidence="3">Uncharacterized protein</fullName>
    </submittedName>
</protein>
<evidence type="ECO:0000313" key="4">
    <source>
        <dbReference type="Proteomes" id="UP000291116"/>
    </source>
</evidence>
<evidence type="ECO:0000256" key="1">
    <source>
        <dbReference type="SAM" id="MobiDB-lite"/>
    </source>
</evidence>
<feature type="compositionally biased region" description="Polar residues" evidence="1">
    <location>
        <begin position="322"/>
        <end position="333"/>
    </location>
</feature>
<keyword evidence="4" id="KW-1185">Reference proteome</keyword>
<dbReference type="Proteomes" id="UP000291116">
    <property type="component" value="Unassembled WGS sequence"/>
</dbReference>
<sequence>MWATLSSPLFLLIIFSRGRTMESSDELTDDGFERMLNDVAENVTSIDDVIEKIDAVANNQNQTYLEYLRAFLDTLFGGILLVVTNYGKAAQYERKAEQHKGVADEMKKVLDSIDRFLKILPPDKNDNAKLSAPNEKKRQTIVHEIEAAFEKVKDMRPSLSPPETIVMAFENIECDMEFLVTVVESTKDEKKRKKRVIRSCTAKNTFEVDLETRFDVFKDGYTDLADIMMKSKSGPKCCLTNSKKARNKVIKGLRKQLNRLRDNQDPDEHKWKTYFEDFGTLLSCKNIDPKKVVDDNEKSAEKPEDATVASTQAARSGKDNPNHNMSGINGANV</sequence>
<dbReference type="AlphaFoldDB" id="A0A448Z7R3"/>
<feature type="compositionally biased region" description="Basic and acidic residues" evidence="1">
    <location>
        <begin position="293"/>
        <end position="305"/>
    </location>
</feature>
<feature type="signal peptide" evidence="2">
    <location>
        <begin position="1"/>
        <end position="18"/>
    </location>
</feature>
<dbReference type="EMBL" id="CAACVS010000153">
    <property type="protein sequence ID" value="VEU38084.1"/>
    <property type="molecule type" value="Genomic_DNA"/>
</dbReference>
<organism evidence="3 4">
    <name type="scientific">Pseudo-nitzschia multistriata</name>
    <dbReference type="NCBI Taxonomy" id="183589"/>
    <lineage>
        <taxon>Eukaryota</taxon>
        <taxon>Sar</taxon>
        <taxon>Stramenopiles</taxon>
        <taxon>Ochrophyta</taxon>
        <taxon>Bacillariophyta</taxon>
        <taxon>Bacillariophyceae</taxon>
        <taxon>Bacillariophycidae</taxon>
        <taxon>Bacillariales</taxon>
        <taxon>Bacillariaceae</taxon>
        <taxon>Pseudo-nitzschia</taxon>
    </lineage>
</organism>
<accession>A0A448Z7R3</accession>